<protein>
    <submittedName>
        <fullName evidence="2">Uncharacterized protein</fullName>
    </submittedName>
</protein>
<proteinExistence type="predicted"/>
<comment type="caution">
    <text evidence="2">The sequence shown here is derived from an EMBL/GenBank/DDBJ whole genome shotgun (WGS) entry which is preliminary data.</text>
</comment>
<dbReference type="EMBL" id="SPHZ02000007">
    <property type="protein sequence ID" value="KAF0905681.1"/>
    <property type="molecule type" value="Genomic_DNA"/>
</dbReference>
<organism evidence="2 3">
    <name type="scientific">Oryza meyeriana var. granulata</name>
    <dbReference type="NCBI Taxonomy" id="110450"/>
    <lineage>
        <taxon>Eukaryota</taxon>
        <taxon>Viridiplantae</taxon>
        <taxon>Streptophyta</taxon>
        <taxon>Embryophyta</taxon>
        <taxon>Tracheophyta</taxon>
        <taxon>Spermatophyta</taxon>
        <taxon>Magnoliopsida</taxon>
        <taxon>Liliopsida</taxon>
        <taxon>Poales</taxon>
        <taxon>Poaceae</taxon>
        <taxon>BOP clade</taxon>
        <taxon>Oryzoideae</taxon>
        <taxon>Oryzeae</taxon>
        <taxon>Oryzinae</taxon>
        <taxon>Oryza</taxon>
        <taxon>Oryza meyeriana</taxon>
    </lineage>
</organism>
<evidence type="ECO:0000256" key="1">
    <source>
        <dbReference type="SAM" id="MobiDB-lite"/>
    </source>
</evidence>
<name>A0A6G1CZW3_9ORYZ</name>
<dbReference type="AlphaFoldDB" id="A0A6G1CZW3"/>
<sequence length="98" mass="10506">MSSRSQVHDGRRGTRLEWKGGEAYDVADAEQAVGGLVGGEQDEFVLPILAVGFRLGGRLADLEEDKTSLDPKEGGPDGASRRRERRGGGLSPEGEVRQ</sequence>
<keyword evidence="3" id="KW-1185">Reference proteome</keyword>
<evidence type="ECO:0000313" key="2">
    <source>
        <dbReference type="EMBL" id="KAF0905681.1"/>
    </source>
</evidence>
<reference evidence="2 3" key="1">
    <citation type="submission" date="2019-11" db="EMBL/GenBank/DDBJ databases">
        <title>Whole genome sequence of Oryza granulata.</title>
        <authorList>
            <person name="Li W."/>
        </authorList>
    </citation>
    <scope>NUCLEOTIDE SEQUENCE [LARGE SCALE GENOMIC DNA]</scope>
    <source>
        <strain evidence="3">cv. Menghai</strain>
        <tissue evidence="2">Leaf</tissue>
    </source>
</reference>
<feature type="region of interest" description="Disordered" evidence="1">
    <location>
        <begin position="61"/>
        <end position="98"/>
    </location>
</feature>
<accession>A0A6G1CZW3</accession>
<evidence type="ECO:0000313" key="3">
    <source>
        <dbReference type="Proteomes" id="UP000479710"/>
    </source>
</evidence>
<feature type="compositionally biased region" description="Basic and acidic residues" evidence="1">
    <location>
        <begin position="65"/>
        <end position="81"/>
    </location>
</feature>
<dbReference type="Proteomes" id="UP000479710">
    <property type="component" value="Unassembled WGS sequence"/>
</dbReference>
<gene>
    <name evidence="2" type="ORF">E2562_008763</name>
</gene>